<gene>
    <name evidence="2" type="ORF">C4D60_Mb08t26810</name>
</gene>
<feature type="region of interest" description="Disordered" evidence="1">
    <location>
        <begin position="43"/>
        <end position="70"/>
    </location>
</feature>
<protein>
    <submittedName>
        <fullName evidence="2">Uncharacterized protein</fullName>
    </submittedName>
</protein>
<evidence type="ECO:0000313" key="3">
    <source>
        <dbReference type="Proteomes" id="UP000317650"/>
    </source>
</evidence>
<reference evidence="2 3" key="1">
    <citation type="journal article" date="2019" name="Nat. Plants">
        <title>Genome sequencing of Musa balbisiana reveals subgenome evolution and function divergence in polyploid bananas.</title>
        <authorList>
            <person name="Yao X."/>
        </authorList>
    </citation>
    <scope>NUCLEOTIDE SEQUENCE [LARGE SCALE GENOMIC DNA]</scope>
    <source>
        <strain evidence="3">cv. DH-PKW</strain>
        <tissue evidence="2">Leaves</tissue>
    </source>
</reference>
<dbReference type="AlphaFoldDB" id="A0A4S8K6R5"/>
<accession>A0A4S8K6R5</accession>
<comment type="caution">
    <text evidence="2">The sequence shown here is derived from an EMBL/GenBank/DDBJ whole genome shotgun (WGS) entry which is preliminary data.</text>
</comment>
<evidence type="ECO:0000313" key="2">
    <source>
        <dbReference type="EMBL" id="THU70611.1"/>
    </source>
</evidence>
<keyword evidence="3" id="KW-1185">Reference proteome</keyword>
<sequence>MDVCMYLCNRTLRRSSVKLEPPPAAAALLRQRQRQRQLVKMPLARFDGTETPNEPHLSGPTGKMLFWEDN</sequence>
<name>A0A4S8K6R5_MUSBA</name>
<proteinExistence type="predicted"/>
<evidence type="ECO:0000256" key="1">
    <source>
        <dbReference type="SAM" id="MobiDB-lite"/>
    </source>
</evidence>
<dbReference type="EMBL" id="PYDT01000002">
    <property type="protein sequence ID" value="THU70611.1"/>
    <property type="molecule type" value="Genomic_DNA"/>
</dbReference>
<organism evidence="2 3">
    <name type="scientific">Musa balbisiana</name>
    <name type="common">Banana</name>
    <dbReference type="NCBI Taxonomy" id="52838"/>
    <lineage>
        <taxon>Eukaryota</taxon>
        <taxon>Viridiplantae</taxon>
        <taxon>Streptophyta</taxon>
        <taxon>Embryophyta</taxon>
        <taxon>Tracheophyta</taxon>
        <taxon>Spermatophyta</taxon>
        <taxon>Magnoliopsida</taxon>
        <taxon>Liliopsida</taxon>
        <taxon>Zingiberales</taxon>
        <taxon>Musaceae</taxon>
        <taxon>Musa</taxon>
    </lineage>
</organism>
<dbReference type="Proteomes" id="UP000317650">
    <property type="component" value="Chromosome 8"/>
</dbReference>